<dbReference type="SUPFAM" id="SSF52172">
    <property type="entry name" value="CheY-like"/>
    <property type="match status" value="1"/>
</dbReference>
<name>A0A1T5FHY4_9SPHI</name>
<dbReference type="PANTHER" id="PTHR44520:SF2">
    <property type="entry name" value="RESPONSE REGULATOR RCP1"/>
    <property type="match status" value="1"/>
</dbReference>
<reference evidence="4" key="1">
    <citation type="submission" date="2017-02" db="EMBL/GenBank/DDBJ databases">
        <authorList>
            <person name="Varghese N."/>
            <person name="Submissions S."/>
        </authorList>
    </citation>
    <scope>NUCLEOTIDE SEQUENCE [LARGE SCALE GENOMIC DNA]</scope>
    <source>
        <strain evidence="4">DSM 24091</strain>
    </source>
</reference>
<dbReference type="RefSeq" id="WP_079644646.1">
    <property type="nucleotide sequence ID" value="NZ_FUZF01000016.1"/>
</dbReference>
<dbReference type="InterPro" id="IPR001789">
    <property type="entry name" value="Sig_transdc_resp-reg_receiver"/>
</dbReference>
<dbReference type="SMART" id="SM00448">
    <property type="entry name" value="REC"/>
    <property type="match status" value="1"/>
</dbReference>
<keyword evidence="1" id="KW-0597">Phosphoprotein</keyword>
<dbReference type="OrthoDB" id="1121174at2"/>
<gene>
    <name evidence="3" type="ORF">SAMN05660841_03266</name>
</gene>
<dbReference type="InterPro" id="IPR011006">
    <property type="entry name" value="CheY-like_superfamily"/>
</dbReference>
<dbReference type="Gene3D" id="3.40.50.2300">
    <property type="match status" value="1"/>
</dbReference>
<dbReference type="EMBL" id="FUZF01000016">
    <property type="protein sequence ID" value="SKB95702.1"/>
    <property type="molecule type" value="Genomic_DNA"/>
</dbReference>
<sequence>MKLTTAIVDDDKIFHFLMEILLKEATISNSPICLHEGAQFLQWWQDRQSTSEATLVFLDLNMPLIDGWNVLDRLHEQGAKNTFVVIITSSIDPKDRKRAESYPMVIDFLVKPILLDNLTAIRQSPFLKEYF</sequence>
<dbReference type="Pfam" id="PF00072">
    <property type="entry name" value="Response_reg"/>
    <property type="match status" value="1"/>
</dbReference>
<dbReference type="PANTHER" id="PTHR44520">
    <property type="entry name" value="RESPONSE REGULATOR RCP1-RELATED"/>
    <property type="match status" value="1"/>
</dbReference>
<dbReference type="CDD" id="cd00156">
    <property type="entry name" value="REC"/>
    <property type="match status" value="1"/>
</dbReference>
<protein>
    <submittedName>
        <fullName evidence="3">Response regulator receiver domain-containing protein</fullName>
    </submittedName>
</protein>
<feature type="domain" description="Response regulatory" evidence="2">
    <location>
        <begin position="4"/>
        <end position="126"/>
    </location>
</feature>
<evidence type="ECO:0000313" key="3">
    <source>
        <dbReference type="EMBL" id="SKB95702.1"/>
    </source>
</evidence>
<dbReference type="Proteomes" id="UP000190150">
    <property type="component" value="Unassembled WGS sequence"/>
</dbReference>
<organism evidence="3 4">
    <name type="scientific">Sphingobacterium nematocida</name>
    <dbReference type="NCBI Taxonomy" id="1513896"/>
    <lineage>
        <taxon>Bacteria</taxon>
        <taxon>Pseudomonadati</taxon>
        <taxon>Bacteroidota</taxon>
        <taxon>Sphingobacteriia</taxon>
        <taxon>Sphingobacteriales</taxon>
        <taxon>Sphingobacteriaceae</taxon>
        <taxon>Sphingobacterium</taxon>
    </lineage>
</organism>
<dbReference type="GO" id="GO:0000160">
    <property type="term" value="P:phosphorelay signal transduction system"/>
    <property type="evidence" value="ECO:0007669"/>
    <property type="project" value="InterPro"/>
</dbReference>
<evidence type="ECO:0000256" key="1">
    <source>
        <dbReference type="PROSITE-ProRule" id="PRU00169"/>
    </source>
</evidence>
<accession>A0A1T5FHY4</accession>
<dbReference type="PROSITE" id="PS50110">
    <property type="entry name" value="RESPONSE_REGULATORY"/>
    <property type="match status" value="1"/>
</dbReference>
<proteinExistence type="predicted"/>
<dbReference type="InterPro" id="IPR052893">
    <property type="entry name" value="TCS_response_regulator"/>
</dbReference>
<dbReference type="AlphaFoldDB" id="A0A1T5FHY4"/>
<keyword evidence="4" id="KW-1185">Reference proteome</keyword>
<evidence type="ECO:0000313" key="4">
    <source>
        <dbReference type="Proteomes" id="UP000190150"/>
    </source>
</evidence>
<evidence type="ECO:0000259" key="2">
    <source>
        <dbReference type="PROSITE" id="PS50110"/>
    </source>
</evidence>
<dbReference type="STRING" id="1513896.SAMN05660841_03266"/>
<feature type="modified residue" description="4-aspartylphosphate" evidence="1">
    <location>
        <position position="59"/>
    </location>
</feature>